<keyword evidence="3" id="KW-1185">Reference proteome</keyword>
<dbReference type="EMBL" id="AAXT01000003">
    <property type="protein sequence ID" value="EDO06100.1"/>
    <property type="molecule type" value="Genomic_DNA"/>
</dbReference>
<organism evidence="2 3">
    <name type="scientific">Babesia bovis</name>
    <dbReference type="NCBI Taxonomy" id="5865"/>
    <lineage>
        <taxon>Eukaryota</taxon>
        <taxon>Sar</taxon>
        <taxon>Alveolata</taxon>
        <taxon>Apicomplexa</taxon>
        <taxon>Aconoidasida</taxon>
        <taxon>Piroplasmida</taxon>
        <taxon>Babesiidae</taxon>
        <taxon>Babesia</taxon>
    </lineage>
</organism>
<dbReference type="FunCoup" id="A7AT39">
    <property type="interactions" value="2"/>
</dbReference>
<evidence type="ECO:0000313" key="2">
    <source>
        <dbReference type="EMBL" id="EDO06100.1"/>
    </source>
</evidence>
<proteinExistence type="predicted"/>
<feature type="transmembrane region" description="Helical" evidence="1">
    <location>
        <begin position="166"/>
        <end position="185"/>
    </location>
</feature>
<name>A7AT39_BABBO</name>
<comment type="caution">
    <text evidence="2">The sequence shown here is derived from an EMBL/GenBank/DDBJ whole genome shotgun (WGS) entry which is preliminary data.</text>
</comment>
<feature type="transmembrane region" description="Helical" evidence="1">
    <location>
        <begin position="431"/>
        <end position="453"/>
    </location>
</feature>
<sequence>MVLNRLIGRNVKCLVIFFIVIPRITLTEAWKDERYKKSLEYAAINDVKLRGGVQHPEDGSAIGERLNYNPGVTGNAGPKNVTKFDNSVEQHDVLDGKFYSFPGEMLSDGKSHDGYNVSSHEGLLNTAYFNTLLVIVSMLVVLLTLVSKIEFKLQTKDKFMRQAFDICVRQVVIMSLVNLGLYMAMHTDLADRLDYIFNKDIKHVEVFDTLLQISFFLFCFFFLFCVYIAIVVGRGTKFLSIADEADVVTTAKEYDFSKNNFLHFFNTVTDKAKYMVNRMEFTDMVKQRGYSDNCGCYFMDYMRASLIQISIPLLRISRGALFVLLVALVILRIIGNVDIFRTIYYITIANTLAILALASRISHLDSQLYPLDISQYLLLKLNVGDVGDALQPLYKGGEEENQSEGIQNWLFGEGAINAHQNIFWLKQYGPVALESIFGTLLFSHLLILSVWTYSLRYKTENAKNATELLDALSIESVRFAFVKGGDEYWRMLLAKQKALPPHINQRIKLHWESISSGKATVDNHKLAKYLSDQWGFSGKSDKHRMKEFISQFMRNDTCRMNEEEFMVFGYKIKHMILAPLEEDILMVFFCVVSTSCADSLRG</sequence>
<keyword evidence="1" id="KW-0812">Transmembrane</keyword>
<dbReference type="VEuPathDB" id="PiroplasmaDB:BBOV_II001420"/>
<evidence type="ECO:0000313" key="3">
    <source>
        <dbReference type="Proteomes" id="UP000002173"/>
    </source>
</evidence>
<dbReference type="STRING" id="5865.A7AT39"/>
<evidence type="ECO:0000256" key="1">
    <source>
        <dbReference type="SAM" id="Phobius"/>
    </source>
</evidence>
<gene>
    <name evidence="2" type="ORF">BBOV_II001420</name>
</gene>
<keyword evidence="1" id="KW-1133">Transmembrane helix</keyword>
<dbReference type="AlphaFoldDB" id="A7AT39"/>
<protein>
    <submittedName>
        <fullName evidence="2">Membrane protein, putative</fullName>
    </submittedName>
</protein>
<keyword evidence="1" id="KW-0472">Membrane</keyword>
<accession>A7AT39</accession>
<dbReference type="InParanoid" id="A7AT39"/>
<reference evidence="2 3" key="1">
    <citation type="journal article" date="2007" name="PLoS Pathog.">
        <title>Genome sequence of Babesia bovis and comparative analysis of apicomplexan hemoprotozoa.</title>
        <authorList>
            <person name="Brayton K.A."/>
            <person name="Lau A.O.T."/>
            <person name="Herndon D.R."/>
            <person name="Hannick L."/>
            <person name="Kappmeyer L.S."/>
            <person name="Berens S.J."/>
            <person name="Bidwell S.L."/>
            <person name="Brown W.C."/>
            <person name="Crabtree J."/>
            <person name="Fadrosh D."/>
            <person name="Feldblum T."/>
            <person name="Forberger H.A."/>
            <person name="Haas B.J."/>
            <person name="Howell J.M."/>
            <person name="Khouri H."/>
            <person name="Koo H."/>
            <person name="Mann D.J."/>
            <person name="Norimine J."/>
            <person name="Paulsen I.T."/>
            <person name="Radune D."/>
            <person name="Ren Q."/>
            <person name="Smith R.K. Jr."/>
            <person name="Suarez C.E."/>
            <person name="White O."/>
            <person name="Wortman J.R."/>
            <person name="Knowles D.P. Jr."/>
            <person name="McElwain T.F."/>
            <person name="Nene V.M."/>
        </authorList>
    </citation>
    <scope>NUCLEOTIDE SEQUENCE [LARGE SCALE GENOMIC DNA]</scope>
    <source>
        <strain evidence="2">T2Bo</strain>
    </source>
</reference>
<feature type="transmembrane region" description="Helical" evidence="1">
    <location>
        <begin position="210"/>
        <end position="232"/>
    </location>
</feature>
<dbReference type="Proteomes" id="UP000002173">
    <property type="component" value="Chromosome 2"/>
</dbReference>
<feature type="transmembrane region" description="Helical" evidence="1">
    <location>
        <begin position="343"/>
        <end position="361"/>
    </location>
</feature>
<feature type="transmembrane region" description="Helical" evidence="1">
    <location>
        <begin position="319"/>
        <end position="337"/>
    </location>
</feature>
<feature type="transmembrane region" description="Helical" evidence="1">
    <location>
        <begin position="127"/>
        <end position="146"/>
    </location>
</feature>
<dbReference type="eggNOG" id="ENOG502S1J8">
    <property type="taxonomic scope" value="Eukaryota"/>
</dbReference>